<name>A0A834V8C4_SARSC</name>
<reference evidence="16" key="1">
    <citation type="journal article" date="2020" name="PLoS Negl. Trop. Dis.">
        <title>High-quality nuclear genome for Sarcoptes scabiei-A critical resource for a neglected parasite.</title>
        <authorList>
            <person name="Korhonen P.K."/>
            <person name="Gasser R.B."/>
            <person name="Ma G."/>
            <person name="Wang T."/>
            <person name="Stroehlein A.J."/>
            <person name="Young N.D."/>
            <person name="Ang C.S."/>
            <person name="Fernando D.D."/>
            <person name="Lu H.C."/>
            <person name="Taylor S."/>
            <person name="Reynolds S.L."/>
            <person name="Mofiz E."/>
            <person name="Najaraj S.H."/>
            <person name="Gowda H."/>
            <person name="Madugundu A."/>
            <person name="Renuse S."/>
            <person name="Holt D."/>
            <person name="Pandey A."/>
            <person name="Papenfuss A.T."/>
            <person name="Fischer K."/>
        </authorList>
    </citation>
    <scope>NUCLEOTIDE SEQUENCE [LARGE SCALE GENOMIC DNA]</scope>
</reference>
<gene>
    <name evidence="14" type="primary">SSS_290g</name>
    <name evidence="14" type="ORF">SSS_290</name>
</gene>
<proteinExistence type="inferred from homology"/>
<keyword evidence="4 10" id="KW-0547">Nucleotide-binding</keyword>
<dbReference type="GO" id="GO:0005525">
    <property type="term" value="F:GTP binding"/>
    <property type="evidence" value="ECO:0007669"/>
    <property type="project" value="UniProtKB-KW"/>
</dbReference>
<reference evidence="14" key="2">
    <citation type="submission" date="2020-01" db="EMBL/GenBank/DDBJ databases">
        <authorList>
            <person name="Korhonen P.K.K."/>
            <person name="Guangxu M.G."/>
            <person name="Wang T.W."/>
            <person name="Stroehlein A.J.S."/>
            <person name="Young N.D."/>
            <person name="Ang C.-S.A."/>
            <person name="Fernando D.W.F."/>
            <person name="Lu H.L."/>
            <person name="Taylor S.T."/>
            <person name="Ehtesham M.E.M."/>
            <person name="Najaraj S.H.N."/>
            <person name="Harsha G.H.G."/>
            <person name="Madugundu A.M."/>
            <person name="Renuse S.R."/>
            <person name="Holt D.H."/>
            <person name="Pandey A.P."/>
            <person name="Papenfuss A.P."/>
            <person name="Gasser R.B.G."/>
            <person name="Fischer K.F."/>
        </authorList>
    </citation>
    <scope>NUCLEOTIDE SEQUENCE</scope>
    <source>
        <strain evidence="14">SSS_KF_BRIS2020</strain>
    </source>
</reference>
<dbReference type="GO" id="GO:0003924">
    <property type="term" value="F:GTPase activity"/>
    <property type="evidence" value="ECO:0007669"/>
    <property type="project" value="InterPro"/>
</dbReference>
<keyword evidence="2" id="KW-0519">Myristate</keyword>
<evidence type="ECO:0000256" key="6">
    <source>
        <dbReference type="ARBA" id="ARBA00023134"/>
    </source>
</evidence>
<dbReference type="EnsemblMetazoa" id="SSS_290s_mrna">
    <property type="protein sequence ID" value="KAF7488052.1"/>
    <property type="gene ID" value="SSS_290"/>
</dbReference>
<keyword evidence="16" id="KW-1185">Reference proteome</keyword>
<evidence type="ECO:0000256" key="11">
    <source>
        <dbReference type="PIRSR" id="PIRSR606689-2"/>
    </source>
</evidence>
<dbReference type="InterPro" id="IPR027417">
    <property type="entry name" value="P-loop_NTPase"/>
</dbReference>
<dbReference type="FunFam" id="3.40.50.300:FF:000393">
    <property type="entry name" value="ADP-ribosylation factor-like 2, arl2"/>
    <property type="match status" value="1"/>
</dbReference>
<evidence type="ECO:0000256" key="4">
    <source>
        <dbReference type="ARBA" id="ARBA00022741"/>
    </source>
</evidence>
<feature type="binding site" evidence="11">
    <location>
        <position position="30"/>
    </location>
    <ligand>
        <name>Mg(2+)</name>
        <dbReference type="ChEBI" id="CHEBI:18420"/>
    </ligand>
</feature>
<evidence type="ECO:0000256" key="1">
    <source>
        <dbReference type="ARBA" id="ARBA00010290"/>
    </source>
</evidence>
<dbReference type="NCBIfam" id="TIGR00231">
    <property type="entry name" value="small_GTP"/>
    <property type="match status" value="1"/>
</dbReference>
<evidence type="ECO:0000256" key="9">
    <source>
        <dbReference type="ARBA" id="ARBA00026198"/>
    </source>
</evidence>
<dbReference type="InterPro" id="IPR044612">
    <property type="entry name" value="ARL2/3"/>
</dbReference>
<evidence type="ECO:0000313" key="16">
    <source>
        <dbReference type="Proteomes" id="UP000070412"/>
    </source>
</evidence>
<evidence type="ECO:0000256" key="3">
    <source>
        <dbReference type="ARBA" id="ARBA00022723"/>
    </source>
</evidence>
<keyword evidence="6 10" id="KW-0342">GTP-binding</keyword>
<reference evidence="15" key="3">
    <citation type="submission" date="2022-06" db="UniProtKB">
        <authorList>
            <consortium name="EnsemblMetazoa"/>
        </authorList>
    </citation>
    <scope>IDENTIFICATION</scope>
</reference>
<comment type="similarity">
    <text evidence="8">Belongs to the DPH3 family.</text>
</comment>
<evidence type="ECO:0000256" key="8">
    <source>
        <dbReference type="ARBA" id="ARBA00024032"/>
    </source>
</evidence>
<dbReference type="PRINTS" id="PR00328">
    <property type="entry name" value="SAR1GTPBP"/>
</dbReference>
<dbReference type="SMART" id="SM00178">
    <property type="entry name" value="SAR"/>
    <property type="match status" value="1"/>
</dbReference>
<dbReference type="Pfam" id="PF00025">
    <property type="entry name" value="Arf"/>
    <property type="match status" value="1"/>
</dbReference>
<keyword evidence="3 11" id="KW-0479">Metal-binding</keyword>
<dbReference type="Gene3D" id="3.40.50.300">
    <property type="entry name" value="P-loop containing nucleotide triphosphate hydrolases"/>
    <property type="match status" value="1"/>
</dbReference>
<dbReference type="CDD" id="cd04154">
    <property type="entry name" value="Arl2"/>
    <property type="match status" value="1"/>
</dbReference>
<dbReference type="PANTHER" id="PTHR45697">
    <property type="entry name" value="ADP-RIBOSYLATION FACTOR-LIKE PROTEIN 2-RELATED"/>
    <property type="match status" value="1"/>
</dbReference>
<feature type="domain" description="DPH-type MB" evidence="13">
    <location>
        <begin position="185"/>
        <end position="241"/>
    </location>
</feature>
<dbReference type="PROSITE" id="PS51419">
    <property type="entry name" value="RAB"/>
    <property type="match status" value="1"/>
</dbReference>
<evidence type="ECO:0000313" key="14">
    <source>
        <dbReference type="EMBL" id="KAF7488052.1"/>
    </source>
</evidence>
<dbReference type="EMBL" id="WVUK01000066">
    <property type="protein sequence ID" value="KAF7488052.1"/>
    <property type="molecule type" value="Genomic_DNA"/>
</dbReference>
<dbReference type="PROSITE" id="PS51074">
    <property type="entry name" value="DPH_MB"/>
    <property type="match status" value="1"/>
</dbReference>
<dbReference type="InterPro" id="IPR007872">
    <property type="entry name" value="DPH_MB_dom"/>
</dbReference>
<keyword evidence="5" id="KW-0408">Iron</keyword>
<dbReference type="GO" id="GO:0016192">
    <property type="term" value="P:vesicle-mediated transport"/>
    <property type="evidence" value="ECO:0007669"/>
    <property type="project" value="UniProtKB-ARBA"/>
</dbReference>
<feature type="binding site" evidence="10">
    <location>
        <begin position="23"/>
        <end position="30"/>
    </location>
    <ligand>
        <name>GTP</name>
        <dbReference type="ChEBI" id="CHEBI:37565"/>
    </ligand>
</feature>
<dbReference type="Pfam" id="PF05207">
    <property type="entry name" value="Zn_ribbon_CSL"/>
    <property type="match status" value="1"/>
</dbReference>
<dbReference type="InterPro" id="IPR005225">
    <property type="entry name" value="Small_GTP-bd"/>
</dbReference>
<keyword evidence="7" id="KW-0449">Lipoprotein</keyword>
<organism evidence="14">
    <name type="scientific">Sarcoptes scabiei</name>
    <name type="common">Itch mite</name>
    <name type="synonym">Acarus scabiei</name>
    <dbReference type="NCBI Taxonomy" id="52283"/>
    <lineage>
        <taxon>Eukaryota</taxon>
        <taxon>Metazoa</taxon>
        <taxon>Ecdysozoa</taxon>
        <taxon>Arthropoda</taxon>
        <taxon>Chelicerata</taxon>
        <taxon>Arachnida</taxon>
        <taxon>Acari</taxon>
        <taxon>Acariformes</taxon>
        <taxon>Sarcoptiformes</taxon>
        <taxon>Astigmata</taxon>
        <taxon>Psoroptidia</taxon>
        <taxon>Sarcoptoidea</taxon>
        <taxon>Sarcoptidae</taxon>
        <taxon>Sarcoptinae</taxon>
        <taxon>Sarcoptes</taxon>
    </lineage>
</organism>
<dbReference type="InterPro" id="IPR045873">
    <property type="entry name" value="Arl2"/>
</dbReference>
<keyword evidence="11" id="KW-0460">Magnesium</keyword>
<dbReference type="SMART" id="SM00177">
    <property type="entry name" value="ARF"/>
    <property type="match status" value="1"/>
</dbReference>
<dbReference type="PROSITE" id="PS51417">
    <property type="entry name" value="ARF"/>
    <property type="match status" value="1"/>
</dbReference>
<feature type="binding site" evidence="10">
    <location>
        <position position="69"/>
    </location>
    <ligand>
        <name>GTP</name>
        <dbReference type="ChEBI" id="CHEBI:37565"/>
    </ligand>
</feature>
<accession>A0A834V8C4</accession>
<evidence type="ECO:0000256" key="2">
    <source>
        <dbReference type="ARBA" id="ARBA00022707"/>
    </source>
</evidence>
<evidence type="ECO:0000256" key="12">
    <source>
        <dbReference type="RuleBase" id="RU003925"/>
    </source>
</evidence>
<feature type="binding site" evidence="10">
    <location>
        <begin position="125"/>
        <end position="128"/>
    </location>
    <ligand>
        <name>GTP</name>
        <dbReference type="ChEBI" id="CHEBI:37565"/>
    </ligand>
</feature>
<evidence type="ECO:0000256" key="7">
    <source>
        <dbReference type="ARBA" id="ARBA00023288"/>
    </source>
</evidence>
<feature type="binding site" evidence="11">
    <location>
        <position position="47"/>
    </location>
    <ligand>
        <name>Mg(2+)</name>
        <dbReference type="ChEBI" id="CHEBI:18420"/>
    </ligand>
</feature>
<dbReference type="FunFam" id="3.10.660.10:FF:000001">
    <property type="entry name" value="Diphthamide biosynthesis 3"/>
    <property type="match status" value="1"/>
</dbReference>
<dbReference type="Proteomes" id="UP000070412">
    <property type="component" value="Unassembled WGS sequence"/>
</dbReference>
<dbReference type="OrthoDB" id="2011769at2759"/>
<dbReference type="InterPro" id="IPR006689">
    <property type="entry name" value="Small_GTPase_ARF/SAR"/>
</dbReference>
<protein>
    <recommendedName>
        <fullName evidence="9">ADP-ribosylation factor-like protein 2</fullName>
    </recommendedName>
</protein>
<dbReference type="AlphaFoldDB" id="A0A834V8C4"/>
<dbReference type="SMART" id="SM00175">
    <property type="entry name" value="RAB"/>
    <property type="match status" value="1"/>
</dbReference>
<dbReference type="SUPFAM" id="SSF144217">
    <property type="entry name" value="CSL zinc finger"/>
    <property type="match status" value="1"/>
</dbReference>
<evidence type="ECO:0000256" key="5">
    <source>
        <dbReference type="ARBA" id="ARBA00023004"/>
    </source>
</evidence>
<dbReference type="InterPro" id="IPR036671">
    <property type="entry name" value="DPH_MB_sf"/>
</dbReference>
<dbReference type="Gene3D" id="3.10.660.10">
    <property type="entry name" value="DPH Zinc finger"/>
    <property type="match status" value="1"/>
</dbReference>
<evidence type="ECO:0000313" key="15">
    <source>
        <dbReference type="EnsemblMetazoa" id="KAF7488052.1"/>
    </source>
</evidence>
<evidence type="ECO:0000259" key="13">
    <source>
        <dbReference type="PROSITE" id="PS51074"/>
    </source>
</evidence>
<dbReference type="SUPFAM" id="SSF52540">
    <property type="entry name" value="P-loop containing nucleoside triphosphate hydrolases"/>
    <property type="match status" value="1"/>
</dbReference>
<sequence length="265" mass="30372">MVLLSIIKKIKEREQEVRILFLGLDNAGKTTVLKQLKNEDVTSISPTLGFTIDSLEYRDFNLNIWDVGGQKSLRPFWRNYYEDTDGLIFVVDSCDRLRLADCKAQLNEIIVEERLLGASLLILANKQDMQNSLKPDQIQEFLQLDQIKSHHWEIFSCSAITGENIIESIDWLIDDISIMADSGIFHDEVEIEDFDYEPETETFSYPCPCGDLFTIHKDDLMNGESVASCLSCTLIVKVVYEIEDIEKIIHSKTKINLMEPEKIAV</sequence>
<comment type="similarity">
    <text evidence="1 12">Belongs to the small GTPase superfamily. Arf family.</text>
</comment>
<dbReference type="GO" id="GO:0046872">
    <property type="term" value="F:metal ion binding"/>
    <property type="evidence" value="ECO:0007669"/>
    <property type="project" value="UniProtKB-KW"/>
</dbReference>
<evidence type="ECO:0000256" key="10">
    <source>
        <dbReference type="PIRSR" id="PIRSR606689-1"/>
    </source>
</evidence>
<dbReference type="GO" id="GO:0051649">
    <property type="term" value="P:establishment of localization in cell"/>
    <property type="evidence" value="ECO:0007669"/>
    <property type="project" value="UniProtKB-ARBA"/>
</dbReference>